<comment type="caution">
    <text evidence="1">The sequence shown here is derived from an EMBL/GenBank/DDBJ whole genome shotgun (WGS) entry which is preliminary data.</text>
</comment>
<dbReference type="CDD" id="cd03794">
    <property type="entry name" value="GT4_WbuB-like"/>
    <property type="match status" value="1"/>
</dbReference>
<protein>
    <submittedName>
        <fullName evidence="1">Glycosyltransferase family 4 protein</fullName>
    </submittedName>
</protein>
<name>A0ABW5VGG1_9FLAO</name>
<dbReference type="RefSeq" id="WP_251805594.1">
    <property type="nucleotide sequence ID" value="NZ_CP166679.1"/>
</dbReference>
<keyword evidence="2" id="KW-1185">Reference proteome</keyword>
<evidence type="ECO:0000313" key="1">
    <source>
        <dbReference type="EMBL" id="MFD2790395.1"/>
    </source>
</evidence>
<accession>A0ABW5VGG1</accession>
<dbReference type="Proteomes" id="UP001597532">
    <property type="component" value="Unassembled WGS sequence"/>
</dbReference>
<sequence>MQKVLIITYYWPPAGGPGVQRWLKFAKYLPSFNVEPIVYAPENPNYPITDDSFLQEVPEGIRVYKRKIFEPYGLARIFSKKKTKQISAGIITSKNQSPLEKLLLWIRGNLFIPDARKFWIKPSVNFLSQLIEKENIGIIITTGPPHSVHLIGQQLKKRSKVQWIADFRDPWTSIGYHDKLLLTASSQKKHKQLEHLVLNEADKIIVTSNTTKLEFSQLTTKPITVITNGYDTYKERPVPLDAKFTVSHIGSLLSGRDPLNLWKALSELVMESDEFKQCFRLQLAGVVSRDVIASLESCGLGPYLDLPGYLSHEEAMELQRSSQVLLLIEIDSEETKGIVPGKVFEYMASKRPILGVGPKEWEVASLVEASNTGIIFDYQQFKEIKDILWQWFLEYKKGELFLPFAKTEQYHRKELTRKLSKYIGIWE</sequence>
<evidence type="ECO:0000313" key="2">
    <source>
        <dbReference type="Proteomes" id="UP001597532"/>
    </source>
</evidence>
<dbReference type="Gene3D" id="3.40.50.2000">
    <property type="entry name" value="Glycogen Phosphorylase B"/>
    <property type="match status" value="2"/>
</dbReference>
<organism evidence="1 2">
    <name type="scientific">Arenibacter antarcticus</name>
    <dbReference type="NCBI Taxonomy" id="2040469"/>
    <lineage>
        <taxon>Bacteria</taxon>
        <taxon>Pseudomonadati</taxon>
        <taxon>Bacteroidota</taxon>
        <taxon>Flavobacteriia</taxon>
        <taxon>Flavobacteriales</taxon>
        <taxon>Flavobacteriaceae</taxon>
        <taxon>Arenibacter</taxon>
    </lineage>
</organism>
<reference evidence="2" key="1">
    <citation type="journal article" date="2019" name="Int. J. Syst. Evol. Microbiol.">
        <title>The Global Catalogue of Microorganisms (GCM) 10K type strain sequencing project: providing services to taxonomists for standard genome sequencing and annotation.</title>
        <authorList>
            <consortium name="The Broad Institute Genomics Platform"/>
            <consortium name="The Broad Institute Genome Sequencing Center for Infectious Disease"/>
            <person name="Wu L."/>
            <person name="Ma J."/>
        </authorList>
    </citation>
    <scope>NUCLEOTIDE SEQUENCE [LARGE SCALE GENOMIC DNA]</scope>
    <source>
        <strain evidence="2">KCTC 52924</strain>
    </source>
</reference>
<gene>
    <name evidence="1" type="ORF">ACFS1K_11520</name>
</gene>
<proteinExistence type="predicted"/>
<dbReference type="SUPFAM" id="SSF53756">
    <property type="entry name" value="UDP-Glycosyltransferase/glycogen phosphorylase"/>
    <property type="match status" value="1"/>
</dbReference>
<dbReference type="EMBL" id="JBHUOK010000030">
    <property type="protein sequence ID" value="MFD2790395.1"/>
    <property type="molecule type" value="Genomic_DNA"/>
</dbReference>